<dbReference type="AlphaFoldDB" id="A0A7X5V445"/>
<comment type="caution">
    <text evidence="2">The sequence shown here is derived from an EMBL/GenBank/DDBJ whole genome shotgun (WGS) entry which is preliminary data.</text>
</comment>
<reference evidence="2 3" key="1">
    <citation type="submission" date="2020-03" db="EMBL/GenBank/DDBJ databases">
        <title>Genomic Encyclopedia of Type Strains, Phase IV (KMG-IV): sequencing the most valuable type-strain genomes for metagenomic binning, comparative biology and taxonomic classification.</title>
        <authorList>
            <person name="Goeker M."/>
        </authorList>
    </citation>
    <scope>NUCLEOTIDE SEQUENCE [LARGE SCALE GENOMIC DNA]</scope>
    <source>
        <strain evidence="2 3">DSM 4733</strain>
    </source>
</reference>
<evidence type="ECO:0000313" key="3">
    <source>
        <dbReference type="Proteomes" id="UP000564677"/>
    </source>
</evidence>
<evidence type="ECO:0000313" key="2">
    <source>
        <dbReference type="EMBL" id="NIJ67418.1"/>
    </source>
</evidence>
<dbReference type="EMBL" id="JAASQV010000007">
    <property type="protein sequence ID" value="NIJ67418.1"/>
    <property type="molecule type" value="Genomic_DNA"/>
</dbReference>
<keyword evidence="3" id="KW-1185">Reference proteome</keyword>
<evidence type="ECO:0000256" key="1">
    <source>
        <dbReference type="SAM" id="MobiDB-lite"/>
    </source>
</evidence>
<gene>
    <name evidence="2" type="ORF">FHR20_004402</name>
</gene>
<dbReference type="Proteomes" id="UP000564677">
    <property type="component" value="Unassembled WGS sequence"/>
</dbReference>
<name>A0A7X5V445_9SPHN</name>
<organism evidence="2 3">
    <name type="scientific">Sphingomonas leidyi</name>
    <dbReference type="NCBI Taxonomy" id="68569"/>
    <lineage>
        <taxon>Bacteria</taxon>
        <taxon>Pseudomonadati</taxon>
        <taxon>Pseudomonadota</taxon>
        <taxon>Alphaproteobacteria</taxon>
        <taxon>Sphingomonadales</taxon>
        <taxon>Sphingomonadaceae</taxon>
        <taxon>Sphingomonas</taxon>
    </lineage>
</organism>
<proteinExistence type="predicted"/>
<feature type="region of interest" description="Disordered" evidence="1">
    <location>
        <begin position="1"/>
        <end position="30"/>
    </location>
</feature>
<accession>A0A7X5V445</accession>
<sequence length="228" mass="23991">MCPDPGSEPRPGGAAQRKRGPASLPGPVSPDCCRGSGRIVGMVSAASSARAGKGMRTSGRSSRLAVVHSPRRGVAVTSLGGPLRLFGRGPEIGSLAGCFSPLDPSRSFRIACAARPAGQSPGGPFLRSRNRALAHPFPRTRVPTPFRFVLPPRAMLAQHPPLPAEPCSGVPRNLGSAWAALRLRNFRGLASPNHLRMRFPEGTCTVSGPCKPLILLWFPAAGPFRLQS</sequence>
<protein>
    <submittedName>
        <fullName evidence="2">Uncharacterized protein</fullName>
    </submittedName>
</protein>